<keyword evidence="7" id="KW-1185">Reference proteome</keyword>
<dbReference type="Pfam" id="PF03466">
    <property type="entry name" value="LysR_substrate"/>
    <property type="match status" value="1"/>
</dbReference>
<gene>
    <name evidence="6" type="ORF">H8792_004870</name>
</gene>
<evidence type="ECO:0000256" key="3">
    <source>
        <dbReference type="ARBA" id="ARBA00023125"/>
    </source>
</evidence>
<evidence type="ECO:0000256" key="2">
    <source>
        <dbReference type="ARBA" id="ARBA00023015"/>
    </source>
</evidence>
<dbReference type="PANTHER" id="PTHR30126:SF6">
    <property type="entry name" value="HTH-TYPE TRANSCRIPTIONAL REGULATOR CYSB-RELATED"/>
    <property type="match status" value="1"/>
</dbReference>
<dbReference type="PRINTS" id="PR00039">
    <property type="entry name" value="HTHLYSR"/>
</dbReference>
<dbReference type="InterPro" id="IPR005119">
    <property type="entry name" value="LysR_subst-bd"/>
</dbReference>
<keyword evidence="3" id="KW-0238">DNA-binding</keyword>
<evidence type="ECO:0000256" key="4">
    <source>
        <dbReference type="ARBA" id="ARBA00023163"/>
    </source>
</evidence>
<dbReference type="Proteomes" id="UP001193680">
    <property type="component" value="Unassembled WGS sequence"/>
</dbReference>
<evidence type="ECO:0000259" key="5">
    <source>
        <dbReference type="PROSITE" id="PS50931"/>
    </source>
</evidence>
<evidence type="ECO:0000313" key="6">
    <source>
        <dbReference type="EMBL" id="MBF6057666.1"/>
    </source>
</evidence>
<comment type="similarity">
    <text evidence="1">Belongs to the LysR transcriptional regulatory family.</text>
</comment>
<dbReference type="InterPro" id="IPR036390">
    <property type="entry name" value="WH_DNA-bd_sf"/>
</dbReference>
<organism evidence="6 7">
    <name type="scientific">Thiomicrorhabdus heinhorstiae</name>
    <dbReference type="NCBI Taxonomy" id="2748010"/>
    <lineage>
        <taxon>Bacteria</taxon>
        <taxon>Pseudomonadati</taxon>
        <taxon>Pseudomonadota</taxon>
        <taxon>Gammaproteobacteria</taxon>
        <taxon>Thiotrichales</taxon>
        <taxon>Piscirickettsiaceae</taxon>
        <taxon>Thiomicrorhabdus</taxon>
    </lineage>
</organism>
<dbReference type="Gene3D" id="1.10.10.10">
    <property type="entry name" value="Winged helix-like DNA-binding domain superfamily/Winged helix DNA-binding domain"/>
    <property type="match status" value="1"/>
</dbReference>
<dbReference type="SUPFAM" id="SSF46785">
    <property type="entry name" value="Winged helix' DNA-binding domain"/>
    <property type="match status" value="1"/>
</dbReference>
<sequence>MNLTQIKLLIELNKTNLNLSLASQNLHIVQSAGSRQLKLLEDELGFPLFVRHSKKLISFTLAGEQVLEQAKVICLAQKNIRTISDAIKEPDKGCIRLGTTHTQARYILPHVLSIFKRNHPKTKFHIEESFPENLFTMLRKDIIDIAICSEVLASKEELEAISGYQWSHLLVAPPTHPVWNTDLSLKSLLDFPILSYRKGFSHSDKVSHALKQIDPEFEFEIVASDADVIKTYVRQGFGIGIIAQMALEESDKPYLKSHHLTEELGHSTTYCAYLKKRILAPYQQTFVDSFLSVKI</sequence>
<accession>A0ABS0BXT9</accession>
<dbReference type="PANTHER" id="PTHR30126">
    <property type="entry name" value="HTH-TYPE TRANSCRIPTIONAL REGULATOR"/>
    <property type="match status" value="1"/>
</dbReference>
<evidence type="ECO:0000256" key="1">
    <source>
        <dbReference type="ARBA" id="ARBA00009437"/>
    </source>
</evidence>
<feature type="domain" description="HTH lysR-type" evidence="5">
    <location>
        <begin position="1"/>
        <end position="60"/>
    </location>
</feature>
<keyword evidence="4" id="KW-0804">Transcription</keyword>
<dbReference type="EMBL" id="JACBGI020000005">
    <property type="protein sequence ID" value="MBF6057666.1"/>
    <property type="molecule type" value="Genomic_DNA"/>
</dbReference>
<comment type="caution">
    <text evidence="6">The sequence shown here is derived from an EMBL/GenBank/DDBJ whole genome shotgun (WGS) entry which is preliminary data.</text>
</comment>
<dbReference type="RefSeq" id="WP_185977804.1">
    <property type="nucleotide sequence ID" value="NZ_JACBGI020000005.1"/>
</dbReference>
<dbReference type="SUPFAM" id="SSF53850">
    <property type="entry name" value="Periplasmic binding protein-like II"/>
    <property type="match status" value="1"/>
</dbReference>
<reference evidence="6 7" key="1">
    <citation type="submission" date="2020-11" db="EMBL/GenBank/DDBJ databases">
        <title>Sulfur oxidizing isolate from Hospital Hole Sinkhole.</title>
        <authorList>
            <person name="Scott K.M."/>
        </authorList>
    </citation>
    <scope>NUCLEOTIDE SEQUENCE [LARGE SCALE GENOMIC DNA]</scope>
    <source>
        <strain evidence="6 7">HH1</strain>
    </source>
</reference>
<protein>
    <submittedName>
        <fullName evidence="6">LysR family transcriptional regulator</fullName>
    </submittedName>
</protein>
<proteinExistence type="inferred from homology"/>
<dbReference type="InterPro" id="IPR000847">
    <property type="entry name" value="LysR_HTH_N"/>
</dbReference>
<name>A0ABS0BXT9_9GAMM</name>
<dbReference type="Gene3D" id="3.40.190.10">
    <property type="entry name" value="Periplasmic binding protein-like II"/>
    <property type="match status" value="2"/>
</dbReference>
<dbReference type="Pfam" id="PF00126">
    <property type="entry name" value="HTH_1"/>
    <property type="match status" value="1"/>
</dbReference>
<dbReference type="PROSITE" id="PS50931">
    <property type="entry name" value="HTH_LYSR"/>
    <property type="match status" value="1"/>
</dbReference>
<evidence type="ECO:0000313" key="7">
    <source>
        <dbReference type="Proteomes" id="UP001193680"/>
    </source>
</evidence>
<keyword evidence="2" id="KW-0805">Transcription regulation</keyword>
<dbReference type="InterPro" id="IPR036388">
    <property type="entry name" value="WH-like_DNA-bd_sf"/>
</dbReference>